<gene>
    <name evidence="2" type="ORF">DL762_008043</name>
</gene>
<evidence type="ECO:0000313" key="2">
    <source>
        <dbReference type="EMBL" id="RYO79684.1"/>
    </source>
</evidence>
<keyword evidence="1" id="KW-0732">Signal</keyword>
<accession>A0ABY0GXC1</accession>
<name>A0ABY0GXC1_9PEZI</name>
<evidence type="ECO:0000313" key="3">
    <source>
        <dbReference type="Proteomes" id="UP000294003"/>
    </source>
</evidence>
<comment type="caution">
    <text evidence="2">The sequence shown here is derived from an EMBL/GenBank/DDBJ whole genome shotgun (WGS) entry which is preliminary data.</text>
</comment>
<reference evidence="2 3" key="1">
    <citation type="submission" date="2018-06" db="EMBL/GenBank/DDBJ databases">
        <title>Complete Genomes of Monosporascus.</title>
        <authorList>
            <person name="Robinson A.J."/>
            <person name="Natvig D.O."/>
        </authorList>
    </citation>
    <scope>NUCLEOTIDE SEQUENCE [LARGE SCALE GENOMIC DNA]</scope>
    <source>
        <strain evidence="2 3">CBS 609.92</strain>
    </source>
</reference>
<dbReference type="Proteomes" id="UP000294003">
    <property type="component" value="Unassembled WGS sequence"/>
</dbReference>
<feature type="signal peptide" evidence="1">
    <location>
        <begin position="1"/>
        <end position="26"/>
    </location>
</feature>
<feature type="chain" id="PRO_5045699130" description="Cyanovirin-N domain-containing protein" evidence="1">
    <location>
        <begin position="27"/>
        <end position="166"/>
    </location>
</feature>
<organism evidence="2 3">
    <name type="scientific">Monosporascus cannonballus</name>
    <dbReference type="NCBI Taxonomy" id="155416"/>
    <lineage>
        <taxon>Eukaryota</taxon>
        <taxon>Fungi</taxon>
        <taxon>Dikarya</taxon>
        <taxon>Ascomycota</taxon>
        <taxon>Pezizomycotina</taxon>
        <taxon>Sordariomycetes</taxon>
        <taxon>Xylariomycetidae</taxon>
        <taxon>Xylariales</taxon>
        <taxon>Xylariales incertae sedis</taxon>
        <taxon>Monosporascus</taxon>
    </lineage>
</organism>
<evidence type="ECO:0000256" key="1">
    <source>
        <dbReference type="SAM" id="SignalP"/>
    </source>
</evidence>
<sequence length="166" mass="18173">MKLASLKSCPLATVFLFSALGHTTHTRIHPTNAPEQTIIPCTQGDPVVTEGYTINYTRAEPTPHDGAPFEPSASWSSEHVVATQAFGHTMFHDDTGFAYVAFKCQYMCNEARGSSFYVEHGGRKSLKGIYCSCFDDLLHDEVYTPGNQTKVGAFNAICRNASLSMV</sequence>
<dbReference type="EMBL" id="QJNS01000318">
    <property type="protein sequence ID" value="RYO79684.1"/>
    <property type="molecule type" value="Genomic_DNA"/>
</dbReference>
<proteinExistence type="predicted"/>
<evidence type="ECO:0008006" key="4">
    <source>
        <dbReference type="Google" id="ProtNLM"/>
    </source>
</evidence>
<keyword evidence="3" id="KW-1185">Reference proteome</keyword>
<protein>
    <recommendedName>
        <fullName evidence="4">Cyanovirin-N domain-containing protein</fullName>
    </recommendedName>
</protein>